<protein>
    <submittedName>
        <fullName evidence="1">Uncharacterized protein</fullName>
    </submittedName>
</protein>
<organism evidence="1 2">
    <name type="scientific">Trypanosoma cruzi</name>
    <dbReference type="NCBI Taxonomy" id="5693"/>
    <lineage>
        <taxon>Eukaryota</taxon>
        <taxon>Discoba</taxon>
        <taxon>Euglenozoa</taxon>
        <taxon>Kinetoplastea</taxon>
        <taxon>Metakinetoplastina</taxon>
        <taxon>Trypanosomatida</taxon>
        <taxon>Trypanosomatidae</taxon>
        <taxon>Trypanosoma</taxon>
        <taxon>Schizotrypanum</taxon>
    </lineage>
</organism>
<dbReference type="VEuPathDB" id="TriTrypDB:TcCLB.507669.239"/>
<dbReference type="VEuPathDB" id="TriTrypDB:Tc_MARK_6551"/>
<dbReference type="Proteomes" id="UP000246121">
    <property type="component" value="Unassembled WGS sequence"/>
</dbReference>
<dbReference type="VEuPathDB" id="TriTrypDB:TCSYLVIO_001567"/>
<dbReference type="VEuPathDB" id="TriTrypDB:TCDM_00900"/>
<dbReference type="VEuPathDB" id="TriTrypDB:TcG_00790"/>
<accession>A0A2V2VEE9</accession>
<dbReference type="EMBL" id="PRFA01000028">
    <property type="protein sequence ID" value="PWU93966.1"/>
    <property type="molecule type" value="Genomic_DNA"/>
</dbReference>
<dbReference type="AlphaFoldDB" id="A0A2V2VEE9"/>
<dbReference type="VEuPathDB" id="TriTrypDB:BCY84_02194"/>
<proteinExistence type="predicted"/>
<dbReference type="VEuPathDB" id="TriTrypDB:TcBrA4_0008420"/>
<name>A0A2V2VEE9_TRYCR</name>
<gene>
    <name evidence="1" type="ORF">C4B63_28g31</name>
</gene>
<dbReference type="VEuPathDB" id="TriTrypDB:TcCL_NonESM02230"/>
<reference evidence="1 2" key="1">
    <citation type="journal article" date="2018" name="Microb. Genom.">
        <title>Expanding an expanded genome: long-read sequencing of Trypanosoma cruzi.</title>
        <authorList>
            <person name="Berna L."/>
            <person name="Rodriguez M."/>
            <person name="Chiribao M.L."/>
            <person name="Parodi-Talice A."/>
            <person name="Pita S."/>
            <person name="Rijo G."/>
            <person name="Alvarez-Valin F."/>
            <person name="Robello C."/>
        </authorList>
    </citation>
    <scope>NUCLEOTIDE SEQUENCE [LARGE SCALE GENOMIC DNA]</scope>
    <source>
        <strain evidence="1 2">Dm28c</strain>
    </source>
</reference>
<evidence type="ECO:0000313" key="1">
    <source>
        <dbReference type="EMBL" id="PWU93966.1"/>
    </source>
</evidence>
<evidence type="ECO:0000313" key="2">
    <source>
        <dbReference type="Proteomes" id="UP000246121"/>
    </source>
</evidence>
<dbReference type="VEuPathDB" id="TriTrypDB:ECC02_003407"/>
<dbReference type="VEuPathDB" id="TriTrypDB:TcYC6_0080990"/>
<dbReference type="VEuPathDB" id="TriTrypDB:TcCLB.509875.220"/>
<sequence length="472" mass="53138">MFFRSFLGRSWHASQTTADRLLVSHHHHRLIDSRYWDCATPSKALSVLGLLVRSGTMIDKLDKAASEALSAMGPSMTMSEQALLGKWSSLLRLKISADGSSSTPQSVGSDICSTDINKSVLALYSLFIRDSQTSVLAGERSIVLSTDSVLRLDLISSLMLLEMMLSKSFRQGAAWRNENIAGALLTRLRYHVIHSNLIGFKALWWILHILSDKESVLQRRSVESGRLFRACLRRLHDMLPGLAPGDCLLLFPLLKNSLYDKPFIICADIIRRVVTCELEELGVVPTSVIMHTLECEDLVPSFRRRLYQLLCEDYRMGDIGKGECLFLLSIIATSPDMDEVEKSNYEDDTGCTLCESLFAQLYVTAKSMNAVECVQVLEYMEFLATSHFSVNIPHDLLERLKKRVFSWTRQALKRPNLTVLELQCEVEAIHRLEGVLRRSVLLPFLAGDAAVIGEISRKINYRLKRPIEGNVA</sequence>
<dbReference type="VEuPathDB" id="TriTrypDB:C4B63_28g31"/>
<comment type="caution">
    <text evidence="1">The sequence shown here is derived from an EMBL/GenBank/DDBJ whole genome shotgun (WGS) entry which is preliminary data.</text>
</comment>
<dbReference type="VEuPathDB" id="TriTrypDB:C3747_11g333"/>